<sequence>ARELRSTIRTRSDRDPVLTVKGERRSFVS</sequence>
<protein>
    <submittedName>
        <fullName evidence="2">Uncharacterized protein</fullName>
    </submittedName>
</protein>
<comment type="caution">
    <text evidence="2">The sequence shown here is derived from an EMBL/GenBank/DDBJ whole genome shotgun (WGS) entry which is preliminary data.</text>
</comment>
<proteinExistence type="predicted"/>
<dbReference type="AlphaFoldDB" id="X1VH51"/>
<organism evidence="2">
    <name type="scientific">marine sediment metagenome</name>
    <dbReference type="NCBI Taxonomy" id="412755"/>
    <lineage>
        <taxon>unclassified sequences</taxon>
        <taxon>metagenomes</taxon>
        <taxon>ecological metagenomes</taxon>
    </lineage>
</organism>
<reference evidence="2" key="1">
    <citation type="journal article" date="2014" name="Front. Microbiol.">
        <title>High frequency of phylogenetically diverse reductive dehalogenase-homologous genes in deep subseafloor sedimentary metagenomes.</title>
        <authorList>
            <person name="Kawai M."/>
            <person name="Futagami T."/>
            <person name="Toyoda A."/>
            <person name="Takaki Y."/>
            <person name="Nishi S."/>
            <person name="Hori S."/>
            <person name="Arai W."/>
            <person name="Tsubouchi T."/>
            <person name="Morono Y."/>
            <person name="Uchiyama I."/>
            <person name="Ito T."/>
            <person name="Fujiyama A."/>
            <person name="Inagaki F."/>
            <person name="Takami H."/>
        </authorList>
    </citation>
    <scope>NUCLEOTIDE SEQUENCE</scope>
    <source>
        <strain evidence="2">Expedition CK06-06</strain>
    </source>
</reference>
<evidence type="ECO:0000313" key="2">
    <source>
        <dbReference type="EMBL" id="GAJ06600.1"/>
    </source>
</evidence>
<name>X1VH51_9ZZZZ</name>
<dbReference type="EMBL" id="BARW01026542">
    <property type="protein sequence ID" value="GAJ06600.1"/>
    <property type="molecule type" value="Genomic_DNA"/>
</dbReference>
<feature type="region of interest" description="Disordered" evidence="1">
    <location>
        <begin position="1"/>
        <end position="29"/>
    </location>
</feature>
<feature type="non-terminal residue" evidence="2">
    <location>
        <position position="1"/>
    </location>
</feature>
<accession>X1VH51</accession>
<gene>
    <name evidence="2" type="ORF">S12H4_43268</name>
</gene>
<evidence type="ECO:0000256" key="1">
    <source>
        <dbReference type="SAM" id="MobiDB-lite"/>
    </source>
</evidence>